<comment type="caution">
    <text evidence="2">The sequence shown here is derived from an EMBL/GenBank/DDBJ whole genome shotgun (WGS) entry which is preliminary data.</text>
</comment>
<evidence type="ECO:0000256" key="1">
    <source>
        <dbReference type="SAM" id="MobiDB-lite"/>
    </source>
</evidence>
<evidence type="ECO:0000313" key="2">
    <source>
        <dbReference type="EMBL" id="KAF3485310.1"/>
    </source>
</evidence>
<dbReference type="Proteomes" id="UP000712600">
    <property type="component" value="Unassembled WGS sequence"/>
</dbReference>
<feature type="compositionally biased region" description="Low complexity" evidence="1">
    <location>
        <begin position="10"/>
        <end position="20"/>
    </location>
</feature>
<accession>A0A8S9MXI9</accession>
<sequence length="93" mass="9620">MIDSSPGVLSTDSTHSSESSVAGSIPGSVSEIFLCSKSSIHRRHCAVTPCAVASSSASSNRWLVKLCCAYLCDLSSSPTVDEPNGGRSELSNL</sequence>
<feature type="region of interest" description="Disordered" evidence="1">
    <location>
        <begin position="1"/>
        <end position="25"/>
    </location>
</feature>
<dbReference type="EMBL" id="QGKX02002183">
    <property type="protein sequence ID" value="KAF3485310.1"/>
    <property type="molecule type" value="Genomic_DNA"/>
</dbReference>
<dbReference type="AlphaFoldDB" id="A0A8S9MXI9"/>
<gene>
    <name evidence="2" type="ORF">F2Q69_00056178</name>
</gene>
<name>A0A8S9MXI9_BRACR</name>
<organism evidence="2 3">
    <name type="scientific">Brassica cretica</name>
    <name type="common">Mustard</name>
    <dbReference type="NCBI Taxonomy" id="69181"/>
    <lineage>
        <taxon>Eukaryota</taxon>
        <taxon>Viridiplantae</taxon>
        <taxon>Streptophyta</taxon>
        <taxon>Embryophyta</taxon>
        <taxon>Tracheophyta</taxon>
        <taxon>Spermatophyta</taxon>
        <taxon>Magnoliopsida</taxon>
        <taxon>eudicotyledons</taxon>
        <taxon>Gunneridae</taxon>
        <taxon>Pentapetalae</taxon>
        <taxon>rosids</taxon>
        <taxon>malvids</taxon>
        <taxon>Brassicales</taxon>
        <taxon>Brassicaceae</taxon>
        <taxon>Brassiceae</taxon>
        <taxon>Brassica</taxon>
    </lineage>
</organism>
<evidence type="ECO:0000313" key="3">
    <source>
        <dbReference type="Proteomes" id="UP000712600"/>
    </source>
</evidence>
<reference evidence="2" key="1">
    <citation type="submission" date="2019-12" db="EMBL/GenBank/DDBJ databases">
        <title>Genome sequencing and annotation of Brassica cretica.</title>
        <authorList>
            <person name="Studholme D.J."/>
            <person name="Sarris P."/>
        </authorList>
    </citation>
    <scope>NUCLEOTIDE SEQUENCE</scope>
    <source>
        <strain evidence="2">PFS-109/04</strain>
        <tissue evidence="2">Leaf</tissue>
    </source>
</reference>
<protein>
    <submittedName>
        <fullName evidence="2">Uncharacterized protein</fullName>
    </submittedName>
</protein>
<proteinExistence type="predicted"/>